<dbReference type="InterPro" id="IPR000719">
    <property type="entry name" value="Prot_kinase_dom"/>
</dbReference>
<feature type="domain" description="Protein kinase" evidence="2">
    <location>
        <begin position="611"/>
        <end position="933"/>
    </location>
</feature>
<dbReference type="PROSITE" id="PS00108">
    <property type="entry name" value="PROTEIN_KINASE_ST"/>
    <property type="match status" value="1"/>
</dbReference>
<dbReference type="GO" id="GO:0004672">
    <property type="term" value="F:protein kinase activity"/>
    <property type="evidence" value="ECO:0007669"/>
    <property type="project" value="InterPro"/>
</dbReference>
<sequence length="1007" mass="113752">MEDGRRRCPSIFFYFFKAGDEFVSFSILSFRFDENHELPSSEGGDEKGVYIFGSDPEGLQHVCKHVIAWRVHLDCKKPKISVLPSEDKDKWIRLFKLHKGYAEDIARSVLITVQMIHFVRSHPAHNERALPNNLSGVFRSFVTKPPEVDDLRKQYPVIMYFVEKDPTLLKSKVPSSRSWSMHADHSMEGYNILAFCMTNGVAMGGGGMLISVCPVKFTFLCEDTSPRKYFVRLNMTIVQPWNSCTAPPFILMFGVSEFLFGDVVTLQAQKEYPPHMPCKDKFFIQSTKVAVSTNMDEIPLGTFNKEVDKVIEEIKPRVVYTLPSGSSDDSGITSSESRSFRSGSDDLAYIRDDELSWFRSAQLFAALTSFLLNSIPTIVTVVMLKRSGTTCILLGPPIQPSLYQKAIGVTSLGHDLGLLPGGALTEIGERGVNITRGQKQKVSMARADAHVGRQTLLVPILPPRTCYIRLYAIVLTCVNHMPLVAIPMHFFLLPVYCRQAHLSGCARVIASILYVLEEFGATDGISVRLNLISFRFEPIADDTTDDTRKIQDVADKEPVLQGKHHTQRCRNRCGEFEHRKRAELGFEVLELEAVLEREKRLSRILRCLSTLVPTKIRGLLAELAIFYLEKKVDDLRLRLHRERKWTDQCILQQQQQNWPQNRNQRHSICSLGGRRELEGAELIPRLPCPGSDETIECEIPTFICLNCQYKQHECFKCGKLDSSHETNPKGTSTCIVTSHCGGGDMAERIKKARGVLFSEEGVPMVHTLLLALDYLHCNRVLHRDLKCSNIFLTNDDNIRLADFGLAKLLMEDFASMVAVCSRSYHTALHSKLHMLSQKLNMSYDDAELWIMNLVRNSKLDAKIDSVSGTIVMTTNHVIIEFFQCFPNCNHQQLIESLKSLNLRTFMLAKNIVEPAQAVQQETRRICLSVYSWYNCSQEARQGTPRPLGGQFGGDRRRRQLPAMRPEAADAGAVTDPAEVATDPSGEAADSWLQQPQPELPHEDSCRR</sequence>
<dbReference type="SUPFAM" id="SSF52540">
    <property type="entry name" value="P-loop containing nucleoside triphosphate hydrolases"/>
    <property type="match status" value="1"/>
</dbReference>
<dbReference type="Gramene" id="OB08G19590.1">
    <property type="protein sequence ID" value="OB08G19590.1"/>
    <property type="gene ID" value="OB08G19590"/>
</dbReference>
<name>J3MS80_ORYBR</name>
<dbReference type="InterPro" id="IPR008962">
    <property type="entry name" value="PapD-like_sf"/>
</dbReference>
<dbReference type="Gene3D" id="2.60.40.10">
    <property type="entry name" value="Immunoglobulins"/>
    <property type="match status" value="1"/>
</dbReference>
<dbReference type="InterPro" id="IPR036390">
    <property type="entry name" value="WH_DNA-bd_sf"/>
</dbReference>
<dbReference type="InterPro" id="IPR027417">
    <property type="entry name" value="P-loop_NTPase"/>
</dbReference>
<dbReference type="Gene3D" id="3.40.50.300">
    <property type="entry name" value="P-loop containing nucleotide triphosphate hydrolases"/>
    <property type="match status" value="1"/>
</dbReference>
<dbReference type="eggNOG" id="KOG0439">
    <property type="taxonomic scope" value="Eukaryota"/>
</dbReference>
<evidence type="ECO:0000313" key="3">
    <source>
        <dbReference type="EnsemblPlants" id="OB08G19590.1"/>
    </source>
</evidence>
<dbReference type="InterPro" id="IPR013783">
    <property type="entry name" value="Ig-like_fold"/>
</dbReference>
<dbReference type="SMART" id="SM00220">
    <property type="entry name" value="S_TKc"/>
    <property type="match status" value="1"/>
</dbReference>
<dbReference type="Pfam" id="PF01399">
    <property type="entry name" value="PCI"/>
    <property type="match status" value="1"/>
</dbReference>
<dbReference type="PANTHER" id="PTHR46235:SF3">
    <property type="entry name" value="PHD FINGER-CONTAINING PROTEIN DDB_G0268158"/>
    <property type="match status" value="1"/>
</dbReference>
<dbReference type="SUPFAM" id="SSF56112">
    <property type="entry name" value="Protein kinase-like (PK-like)"/>
    <property type="match status" value="1"/>
</dbReference>
<dbReference type="InterPro" id="IPR011009">
    <property type="entry name" value="Kinase-like_dom_sf"/>
</dbReference>
<dbReference type="eggNOG" id="KOG2758">
    <property type="taxonomic scope" value="Eukaryota"/>
</dbReference>
<dbReference type="GO" id="GO:0005524">
    <property type="term" value="F:ATP binding"/>
    <property type="evidence" value="ECO:0007669"/>
    <property type="project" value="InterPro"/>
</dbReference>
<dbReference type="eggNOG" id="KOG0054">
    <property type="taxonomic scope" value="Eukaryota"/>
</dbReference>
<dbReference type="SUPFAM" id="SSF49354">
    <property type="entry name" value="PapD-like"/>
    <property type="match status" value="1"/>
</dbReference>
<dbReference type="EnsemblPlants" id="OB08G19590.1">
    <property type="protein sequence ID" value="OB08G19590.1"/>
    <property type="gene ID" value="OB08G19590"/>
</dbReference>
<accession>J3MS80</accession>
<dbReference type="AlphaFoldDB" id="J3MS80"/>
<dbReference type="InterPro" id="IPR008271">
    <property type="entry name" value="Ser/Thr_kinase_AS"/>
</dbReference>
<evidence type="ECO:0000256" key="1">
    <source>
        <dbReference type="SAM" id="MobiDB-lite"/>
    </source>
</evidence>
<organism evidence="3">
    <name type="scientific">Oryza brachyantha</name>
    <name type="common">malo sina</name>
    <dbReference type="NCBI Taxonomy" id="4533"/>
    <lineage>
        <taxon>Eukaryota</taxon>
        <taxon>Viridiplantae</taxon>
        <taxon>Streptophyta</taxon>
        <taxon>Embryophyta</taxon>
        <taxon>Tracheophyta</taxon>
        <taxon>Spermatophyta</taxon>
        <taxon>Magnoliopsida</taxon>
        <taxon>Liliopsida</taxon>
        <taxon>Poales</taxon>
        <taxon>Poaceae</taxon>
        <taxon>BOP clade</taxon>
        <taxon>Oryzoideae</taxon>
        <taxon>Oryzeae</taxon>
        <taxon>Oryzinae</taxon>
        <taxon>Oryza</taxon>
    </lineage>
</organism>
<evidence type="ECO:0000259" key="2">
    <source>
        <dbReference type="PROSITE" id="PS50011"/>
    </source>
</evidence>
<dbReference type="PANTHER" id="PTHR46235">
    <property type="entry name" value="PHD FINGER-CONTAINING PROTEIN DDB_G0268158"/>
    <property type="match status" value="1"/>
</dbReference>
<evidence type="ECO:0000313" key="4">
    <source>
        <dbReference type="Proteomes" id="UP000006038"/>
    </source>
</evidence>
<keyword evidence="4" id="KW-1185">Reference proteome</keyword>
<proteinExistence type="predicted"/>
<dbReference type="PROSITE" id="PS50011">
    <property type="entry name" value="PROTEIN_KINASE_DOM"/>
    <property type="match status" value="1"/>
</dbReference>
<reference evidence="3" key="2">
    <citation type="submission" date="2013-04" db="UniProtKB">
        <authorList>
            <consortium name="EnsemblPlants"/>
        </authorList>
    </citation>
    <scope>IDENTIFICATION</scope>
</reference>
<dbReference type="Pfam" id="PF00069">
    <property type="entry name" value="Pkinase"/>
    <property type="match status" value="1"/>
</dbReference>
<dbReference type="SUPFAM" id="SSF46785">
    <property type="entry name" value="Winged helix' DNA-binding domain"/>
    <property type="match status" value="1"/>
</dbReference>
<dbReference type="HOGENOM" id="CLU_298510_0_0_1"/>
<dbReference type="InterPro" id="IPR000717">
    <property type="entry name" value="PCI_dom"/>
</dbReference>
<dbReference type="Gene3D" id="1.10.510.10">
    <property type="entry name" value="Transferase(Phosphotransferase) domain 1"/>
    <property type="match status" value="1"/>
</dbReference>
<feature type="region of interest" description="Disordered" evidence="1">
    <location>
        <begin position="940"/>
        <end position="1007"/>
    </location>
</feature>
<dbReference type="eggNOG" id="KOG0589">
    <property type="taxonomic scope" value="Eukaryota"/>
</dbReference>
<protein>
    <recommendedName>
        <fullName evidence="2">Protein kinase domain-containing protein</fullName>
    </recommendedName>
</protein>
<dbReference type="Proteomes" id="UP000006038">
    <property type="component" value="Chromosome 8"/>
</dbReference>
<reference evidence="3" key="1">
    <citation type="journal article" date="2013" name="Nat. Commun.">
        <title>Whole-genome sequencing of Oryza brachyantha reveals mechanisms underlying Oryza genome evolution.</title>
        <authorList>
            <person name="Chen J."/>
            <person name="Huang Q."/>
            <person name="Gao D."/>
            <person name="Wang J."/>
            <person name="Lang Y."/>
            <person name="Liu T."/>
            <person name="Li B."/>
            <person name="Bai Z."/>
            <person name="Luis Goicoechea J."/>
            <person name="Liang C."/>
            <person name="Chen C."/>
            <person name="Zhang W."/>
            <person name="Sun S."/>
            <person name="Liao Y."/>
            <person name="Zhang X."/>
            <person name="Yang L."/>
            <person name="Song C."/>
            <person name="Wang M."/>
            <person name="Shi J."/>
            <person name="Liu G."/>
            <person name="Liu J."/>
            <person name="Zhou H."/>
            <person name="Zhou W."/>
            <person name="Yu Q."/>
            <person name="An N."/>
            <person name="Chen Y."/>
            <person name="Cai Q."/>
            <person name="Wang B."/>
            <person name="Liu B."/>
            <person name="Min J."/>
            <person name="Huang Y."/>
            <person name="Wu H."/>
            <person name="Li Z."/>
            <person name="Zhang Y."/>
            <person name="Yin Y."/>
            <person name="Song W."/>
            <person name="Jiang J."/>
            <person name="Jackson S.A."/>
            <person name="Wing R.A."/>
            <person name="Wang J."/>
            <person name="Chen M."/>
        </authorList>
    </citation>
    <scope>NUCLEOTIDE SEQUENCE [LARGE SCALE GENOMIC DNA]</scope>
    <source>
        <strain evidence="3">cv. IRGC 101232</strain>
    </source>
</reference>